<dbReference type="SUPFAM" id="SSF51735">
    <property type="entry name" value="NAD(P)-binding Rossmann-fold domains"/>
    <property type="match status" value="1"/>
</dbReference>
<dbReference type="CDD" id="cd04301">
    <property type="entry name" value="NAT_SF"/>
    <property type="match status" value="1"/>
</dbReference>
<dbReference type="InterPro" id="IPR013815">
    <property type="entry name" value="ATP_grasp_subdomain_1"/>
</dbReference>
<name>A0ABT7IRY6_9ACTN</name>
<gene>
    <name evidence="2" type="ORF">QNN03_00330</name>
</gene>
<dbReference type="Proteomes" id="UP001241926">
    <property type="component" value="Unassembled WGS sequence"/>
</dbReference>
<dbReference type="Pfam" id="PF19045">
    <property type="entry name" value="Ligase_CoA_2"/>
    <property type="match status" value="1"/>
</dbReference>
<dbReference type="SUPFAM" id="SSF56059">
    <property type="entry name" value="Glutathione synthetase ATP-binding domain-like"/>
    <property type="match status" value="1"/>
</dbReference>
<evidence type="ECO:0000313" key="2">
    <source>
        <dbReference type="EMBL" id="MDL2074877.1"/>
    </source>
</evidence>
<dbReference type="Gene3D" id="3.30.1490.20">
    <property type="entry name" value="ATP-grasp fold, A domain"/>
    <property type="match status" value="1"/>
</dbReference>
<dbReference type="GO" id="GO:0016746">
    <property type="term" value="F:acyltransferase activity"/>
    <property type="evidence" value="ECO:0007669"/>
    <property type="project" value="UniProtKB-KW"/>
</dbReference>
<dbReference type="SUPFAM" id="SSF55729">
    <property type="entry name" value="Acyl-CoA N-acyltransferases (Nat)"/>
    <property type="match status" value="1"/>
</dbReference>
<dbReference type="Gene3D" id="3.30.470.20">
    <property type="entry name" value="ATP-grasp fold, B domain"/>
    <property type="match status" value="1"/>
</dbReference>
<dbReference type="SUPFAM" id="SSF52210">
    <property type="entry name" value="Succinyl-CoA synthetase domains"/>
    <property type="match status" value="2"/>
</dbReference>
<dbReference type="Gene3D" id="3.40.50.720">
    <property type="entry name" value="NAD(P)-binding Rossmann-like Domain"/>
    <property type="match status" value="1"/>
</dbReference>
<keyword evidence="3" id="KW-1185">Reference proteome</keyword>
<dbReference type="InterPro" id="IPR016102">
    <property type="entry name" value="Succinyl-CoA_synth-like"/>
</dbReference>
<protein>
    <submittedName>
        <fullName evidence="2">GNAT family N-acetyltransferase</fullName>
        <ecNumber evidence="2">2.3.1.-</ecNumber>
    </submittedName>
</protein>
<dbReference type="InterPro" id="IPR016181">
    <property type="entry name" value="Acyl_CoA_acyltransferase"/>
</dbReference>
<proteinExistence type="predicted"/>
<evidence type="ECO:0000259" key="1">
    <source>
        <dbReference type="PROSITE" id="PS51186"/>
    </source>
</evidence>
<dbReference type="EC" id="2.3.1.-" evidence="2"/>
<comment type="caution">
    <text evidence="2">The sequence shown here is derived from an EMBL/GenBank/DDBJ whole genome shotgun (WGS) entry which is preliminary data.</text>
</comment>
<dbReference type="InterPro" id="IPR036291">
    <property type="entry name" value="NAD(P)-bd_dom_sf"/>
</dbReference>
<dbReference type="Pfam" id="PF13549">
    <property type="entry name" value="ATP-grasp_5"/>
    <property type="match status" value="1"/>
</dbReference>
<dbReference type="RefSeq" id="WP_285429577.1">
    <property type="nucleotide sequence ID" value="NZ_JASJUS010000001.1"/>
</dbReference>
<organism evidence="2 3">
    <name type="scientific">Streptomyces fuscus</name>
    <dbReference type="NCBI Taxonomy" id="3048495"/>
    <lineage>
        <taxon>Bacteria</taxon>
        <taxon>Bacillati</taxon>
        <taxon>Actinomycetota</taxon>
        <taxon>Actinomycetes</taxon>
        <taxon>Kitasatosporales</taxon>
        <taxon>Streptomycetaceae</taxon>
        <taxon>Streptomyces</taxon>
    </lineage>
</organism>
<dbReference type="Gene3D" id="3.40.50.261">
    <property type="entry name" value="Succinyl-CoA synthetase domains"/>
    <property type="match status" value="2"/>
</dbReference>
<dbReference type="InterPro" id="IPR043938">
    <property type="entry name" value="Ligase_CoA_dom"/>
</dbReference>
<keyword evidence="2" id="KW-0012">Acyltransferase</keyword>
<dbReference type="PANTHER" id="PTHR42793:SF1">
    <property type="entry name" value="PEPTIDYL-LYSINE N-ACETYLTRANSFERASE PATZ"/>
    <property type="match status" value="1"/>
</dbReference>
<reference evidence="2 3" key="1">
    <citation type="submission" date="2023-05" db="EMBL/GenBank/DDBJ databases">
        <title>Streptomyces fuscus sp. nov., a brown-black pigment producing actinomyces isolated from dry sand of Sea duck farm.</title>
        <authorList>
            <person name="Xie J."/>
            <person name="Shen N."/>
        </authorList>
    </citation>
    <scope>NUCLEOTIDE SEQUENCE [LARGE SCALE GENOMIC DNA]</scope>
    <source>
        <strain evidence="2 3">GXMU-J15</strain>
    </source>
</reference>
<keyword evidence="2" id="KW-0808">Transferase</keyword>
<dbReference type="SMART" id="SM00881">
    <property type="entry name" value="CoA_binding"/>
    <property type="match status" value="1"/>
</dbReference>
<dbReference type="InterPro" id="IPR003781">
    <property type="entry name" value="CoA-bd"/>
</dbReference>
<evidence type="ECO:0000313" key="3">
    <source>
        <dbReference type="Proteomes" id="UP001241926"/>
    </source>
</evidence>
<dbReference type="Gene3D" id="3.40.630.30">
    <property type="match status" value="1"/>
</dbReference>
<accession>A0ABT7IRY6</accession>
<dbReference type="EMBL" id="JASJUS010000001">
    <property type="protein sequence ID" value="MDL2074877.1"/>
    <property type="molecule type" value="Genomic_DNA"/>
</dbReference>
<dbReference type="Pfam" id="PF00583">
    <property type="entry name" value="Acetyltransf_1"/>
    <property type="match status" value="1"/>
</dbReference>
<dbReference type="PROSITE" id="PS51186">
    <property type="entry name" value="GNAT"/>
    <property type="match status" value="1"/>
</dbReference>
<sequence>MTDDAPPRPPVHALLADGTTVCIRPARRSDHDQVQGLYEEMSPENLRLRFFSPSRHSAGLAADRACGTPRPGYRALLAETSGQLIGIAEYDTGGTGDSAEISLAVADGLHHRGVGTLLVEHLVSAARAEGITSFTADALSDNHEVLRLFADLGLRTARRFEGPEVRCTIALDPSDSYLTAVEERGRAADVASLRPLLRPASVAVVGAGRKPGSVGRAILHQIRTGGYTGRLFAVNPGAHAILGVPCYPSVGALPVTPDLVVVAVPAHEVPDVAEECGKAGAGALLVVSAHLTADHADALLAACRTHGMRLVGPNCLGLSNTDPGVRLNATFAADAPRPGTAGVAVQSGGVGIALLDGLSRLGIGVSTFASLGDKYDVSGNDLLQWWESDGRTDLALLHLESFGNPRAFSRTARRVTRRMPVLTVDAGRTDAGRRAAASHTAAAATRTMTRTALFTQAGITATRSCGELLEAAALLHSQPLPAGPRVLIVTNAGGAGVLAADACAEAGLALPAPTPELVDDLLAVLPDGAAVGNPVDATAAVFEDQLAAAVDRITRYGGIDAVLVALVPTAVAVATGDDLVRALTRAQTPRTKPVVAVRLEQTLPVELLPTEGDGTVPAYAEPQAAARALAHAAHRAAWLARPVGTVPDLDGVDTERARALVDSYLDAHADGGWLEPRVCADLMDCYGIRQLPWAWAETEDDAVRAADRLRGADGRVVMKGHWPGLLHKSAQHAVHLDLRGEHQVRAAFRDLETRFCGLLTGVVIQPLGPRGTELFAGVVQDEVFGPLVLFGLGGTATEVLADHAARLAPLTDHDVHDLITAPRCAPLLFGAQGGGPVDLGGLEQLLLRLSRMASDLPQLAEADFNPVLATPDAVTVLDARIRLVPRRPQDPYLRRLR</sequence>
<dbReference type="InterPro" id="IPR032875">
    <property type="entry name" value="Succ_CoA_lig_flav_dom"/>
</dbReference>
<feature type="domain" description="N-acetyltransferase" evidence="1">
    <location>
        <begin position="21"/>
        <end position="172"/>
    </location>
</feature>
<dbReference type="PANTHER" id="PTHR42793">
    <property type="entry name" value="COA BINDING DOMAIN CONTAINING PROTEIN"/>
    <property type="match status" value="1"/>
</dbReference>
<dbReference type="Pfam" id="PF13380">
    <property type="entry name" value="CoA_binding_2"/>
    <property type="match status" value="1"/>
</dbReference>
<dbReference type="InterPro" id="IPR000182">
    <property type="entry name" value="GNAT_dom"/>
</dbReference>
<dbReference type="Pfam" id="PF13607">
    <property type="entry name" value="Succ_CoA_lig"/>
    <property type="match status" value="1"/>
</dbReference>